<gene>
    <name evidence="2" type="ORF">SAMN02745135_00385</name>
</gene>
<dbReference type="EMBL" id="FQXO01000008">
    <property type="protein sequence ID" value="SHH30631.1"/>
    <property type="molecule type" value="Genomic_DNA"/>
</dbReference>
<protein>
    <recommendedName>
        <fullName evidence="4">PilX N-terminal</fullName>
    </recommendedName>
</protein>
<dbReference type="OrthoDB" id="1947207at2"/>
<feature type="transmembrane region" description="Helical" evidence="1">
    <location>
        <begin position="12"/>
        <end position="35"/>
    </location>
</feature>
<organism evidence="2 3">
    <name type="scientific">Caloranaerobacter azorensis DSM 13643</name>
    <dbReference type="NCBI Taxonomy" id="1121264"/>
    <lineage>
        <taxon>Bacteria</taxon>
        <taxon>Bacillati</taxon>
        <taxon>Bacillota</taxon>
        <taxon>Tissierellia</taxon>
        <taxon>Tissierellales</taxon>
        <taxon>Thermohalobacteraceae</taxon>
        <taxon>Caloranaerobacter</taxon>
    </lineage>
</organism>
<dbReference type="Proteomes" id="UP000183967">
    <property type="component" value="Unassembled WGS sequence"/>
</dbReference>
<dbReference type="AlphaFoldDB" id="A0A1M5RWR9"/>
<keyword evidence="1" id="KW-0812">Transmembrane</keyword>
<reference evidence="3" key="1">
    <citation type="submission" date="2016-11" db="EMBL/GenBank/DDBJ databases">
        <authorList>
            <person name="Varghese N."/>
            <person name="Submissions S."/>
        </authorList>
    </citation>
    <scope>NUCLEOTIDE SEQUENCE [LARGE SCALE GENOMIC DNA]</scope>
    <source>
        <strain evidence="3">DSM 13643</strain>
    </source>
</reference>
<name>A0A1M5RWR9_9FIRM</name>
<keyword evidence="3" id="KW-1185">Reference proteome</keyword>
<accession>A0A1M5RWR9</accession>
<evidence type="ECO:0000256" key="1">
    <source>
        <dbReference type="SAM" id="Phobius"/>
    </source>
</evidence>
<sequence length="675" mass="76069">MVKYINNNKGSSLVFLMIIMTVLILLGVTILTISVTNFKFKMINSKVKKNFYMTEAGLDEAYIIVKNLIIEAIEEGNKSVDDFIMDLDLEEGSIYMKEDGTVDLEALNQAQNELFKDVYKNYILKNIKSRLENSNNYTIESKGIKPQICILNDIFYFSDDRLELDIESTFKRDEIEKKIKVSFVIGVPDYNEPIYITSVANEIPINAVWRKAISSDRDMLIESGNVEINGDIFIKGIDNNGGIILKGDNVALDIDGNIVTEHNFKINSSNNNIEINGNIFAKNFIISEGTNNTIINQDKGSFYLMDDLELNGKSCKMNIKGNFYGISDSSDAQNSDMSSSIVINTDDIGKGSKLNIAGDVIIHGTSFIKTNGRKYQTGESISIKGNYIAYTHPLQYLGDRGDNEESLNSENVVFEYYDPLVLVDRFIDGKKLLVHDKSDYIKFYHDEYRQSSGLNLGTGIVLNESKDLIHTGALVYNGKIVPSHIKVEDQGIINEKRDEFDLYVNKMGDRSIKTEKVTVSDQINYTKITNKFDYNSKKRELIILNKDRKNFAVIGPNGDKSVLPDDVNEVSVDNDLVKGLIITNGDIYLLGEINFMGSIITTGDIYIYNDGLKKISHSIDAVAKLIYKNDILDIFKNNSNNKITLESDIDINKAEHGNGIQITDLIEVRNWKLIR</sequence>
<keyword evidence="1" id="KW-0472">Membrane</keyword>
<evidence type="ECO:0000313" key="2">
    <source>
        <dbReference type="EMBL" id="SHH30631.1"/>
    </source>
</evidence>
<evidence type="ECO:0008006" key="4">
    <source>
        <dbReference type="Google" id="ProtNLM"/>
    </source>
</evidence>
<dbReference type="RefSeq" id="WP_073194965.1">
    <property type="nucleotide sequence ID" value="NZ_FQXO01000008.1"/>
</dbReference>
<proteinExistence type="predicted"/>
<keyword evidence="1" id="KW-1133">Transmembrane helix</keyword>
<evidence type="ECO:0000313" key="3">
    <source>
        <dbReference type="Proteomes" id="UP000183967"/>
    </source>
</evidence>